<gene>
    <name evidence="2" type="ORF">VDGE_30139</name>
</gene>
<reference evidence="2 3" key="1">
    <citation type="submission" date="2018-12" db="EMBL/GenBank/DDBJ databases">
        <title>Genome of Verticillium dahliae isolate Getta Getta.</title>
        <authorList>
            <person name="Gardiner D.M."/>
        </authorList>
    </citation>
    <scope>NUCLEOTIDE SEQUENCE [LARGE SCALE GENOMIC DNA]</scope>
    <source>
        <strain evidence="2 3">Getta Getta</strain>
    </source>
</reference>
<feature type="chain" id="PRO_5019078803" description="Secreted protein" evidence="1">
    <location>
        <begin position="19"/>
        <end position="131"/>
    </location>
</feature>
<evidence type="ECO:0000313" key="2">
    <source>
        <dbReference type="EMBL" id="RXG46171.1"/>
    </source>
</evidence>
<sequence>MHVPTQLAVSLLAGLATADFYLWSGSCSTSSGLKFPLSVASNSGPCSGTVWKGDWGSNIMNTADPCNKNAEYWYKRTGSGTYDLFRDLVGTRKVGNCKDGGRVVQTCGLTPIVCSMGRIGHCKTPTCNMKN</sequence>
<evidence type="ECO:0000313" key="3">
    <source>
        <dbReference type="Proteomes" id="UP000288725"/>
    </source>
</evidence>
<comment type="caution">
    <text evidence="2">The sequence shown here is derived from an EMBL/GenBank/DDBJ whole genome shotgun (WGS) entry which is preliminary data.</text>
</comment>
<name>A0A444RYE0_VERDA</name>
<organism evidence="2 3">
    <name type="scientific">Verticillium dahliae</name>
    <name type="common">Verticillium wilt</name>
    <dbReference type="NCBI Taxonomy" id="27337"/>
    <lineage>
        <taxon>Eukaryota</taxon>
        <taxon>Fungi</taxon>
        <taxon>Dikarya</taxon>
        <taxon>Ascomycota</taxon>
        <taxon>Pezizomycotina</taxon>
        <taxon>Sordariomycetes</taxon>
        <taxon>Hypocreomycetidae</taxon>
        <taxon>Glomerellales</taxon>
        <taxon>Plectosphaerellaceae</taxon>
        <taxon>Verticillium</taxon>
    </lineage>
</organism>
<dbReference type="EMBL" id="RSDZ01000054">
    <property type="protein sequence ID" value="RXG46171.1"/>
    <property type="molecule type" value="Genomic_DNA"/>
</dbReference>
<accession>A0A444RYE0</accession>
<dbReference type="Proteomes" id="UP000288725">
    <property type="component" value="Chromosome 6"/>
</dbReference>
<protein>
    <recommendedName>
        <fullName evidence="4">Secreted protein</fullName>
    </recommendedName>
</protein>
<evidence type="ECO:0008006" key="4">
    <source>
        <dbReference type="Google" id="ProtNLM"/>
    </source>
</evidence>
<keyword evidence="1" id="KW-0732">Signal</keyword>
<evidence type="ECO:0000256" key="1">
    <source>
        <dbReference type="SAM" id="SignalP"/>
    </source>
</evidence>
<proteinExistence type="predicted"/>
<feature type="signal peptide" evidence="1">
    <location>
        <begin position="1"/>
        <end position="18"/>
    </location>
</feature>
<dbReference type="AlphaFoldDB" id="A0A444RYE0"/>